<evidence type="ECO:0000313" key="3">
    <source>
        <dbReference type="Proteomes" id="UP000605013"/>
    </source>
</evidence>
<dbReference type="Pfam" id="PF08241">
    <property type="entry name" value="Methyltransf_11"/>
    <property type="match status" value="1"/>
</dbReference>
<protein>
    <submittedName>
        <fullName evidence="2">Class I SAM-dependent methyltransferase</fullName>
    </submittedName>
</protein>
<comment type="caution">
    <text evidence="2">The sequence shown here is derived from an EMBL/GenBank/DDBJ whole genome shotgun (WGS) entry which is preliminary data.</text>
</comment>
<reference evidence="2 3" key="1">
    <citation type="submission" date="2020-12" db="EMBL/GenBank/DDBJ databases">
        <title>Olleya sediminilitoris sp. nov., isolated from a tidal flat.</title>
        <authorList>
            <person name="Park S."/>
            <person name="Yoon J.-H."/>
        </authorList>
    </citation>
    <scope>NUCLEOTIDE SEQUENCE [LARGE SCALE GENOMIC DNA]</scope>
    <source>
        <strain evidence="2 3">YSTF-M6</strain>
    </source>
</reference>
<dbReference type="GO" id="GO:0008168">
    <property type="term" value="F:methyltransferase activity"/>
    <property type="evidence" value="ECO:0007669"/>
    <property type="project" value="UniProtKB-KW"/>
</dbReference>
<dbReference type="InterPro" id="IPR013216">
    <property type="entry name" value="Methyltransf_11"/>
</dbReference>
<proteinExistence type="predicted"/>
<keyword evidence="3" id="KW-1185">Reference proteome</keyword>
<dbReference type="Proteomes" id="UP000605013">
    <property type="component" value="Unassembled WGS sequence"/>
</dbReference>
<dbReference type="SUPFAM" id="SSF53335">
    <property type="entry name" value="S-adenosyl-L-methionine-dependent methyltransferases"/>
    <property type="match status" value="1"/>
</dbReference>
<evidence type="ECO:0000259" key="1">
    <source>
        <dbReference type="Pfam" id="PF08241"/>
    </source>
</evidence>
<keyword evidence="2" id="KW-0808">Transferase</keyword>
<dbReference type="EMBL" id="JAEMEF010000016">
    <property type="protein sequence ID" value="MBL7560972.1"/>
    <property type="molecule type" value="Genomic_DNA"/>
</dbReference>
<organism evidence="2 3">
    <name type="scientific">Olleya sediminilitoris</name>
    <dbReference type="NCBI Taxonomy" id="2795739"/>
    <lineage>
        <taxon>Bacteria</taxon>
        <taxon>Pseudomonadati</taxon>
        <taxon>Bacteroidota</taxon>
        <taxon>Flavobacteriia</taxon>
        <taxon>Flavobacteriales</taxon>
        <taxon>Flavobacteriaceae</taxon>
    </lineage>
</organism>
<dbReference type="GO" id="GO:0032259">
    <property type="term" value="P:methylation"/>
    <property type="evidence" value="ECO:0007669"/>
    <property type="project" value="UniProtKB-KW"/>
</dbReference>
<dbReference type="RefSeq" id="WP_203001488.1">
    <property type="nucleotide sequence ID" value="NZ_JAEMEF010000016.1"/>
</dbReference>
<evidence type="ECO:0000313" key="2">
    <source>
        <dbReference type="EMBL" id="MBL7560972.1"/>
    </source>
</evidence>
<accession>A0ABS1WPD4</accession>
<sequence>MTKTRTKQPWPTKKAMEQVYEMKLWGSNNTQFYSGEGSHDPEIISPYLEVVLTFLKSFKTPLAVCDLGCGDFNIGKHLVPFTKTYHAIDIVENLIDYNKAKYKAEHLDFKCLDIAVDELLDGDCAIIRQVLQHLSNTEVKNVLKKLIKYKYIILTEHLPNSAFVPNLDIISGQGIRIKKKSGLNILEAPFNFKVTSETQLMSHVLKHNKGLIVTTLYQVF</sequence>
<feature type="domain" description="Methyltransferase type 11" evidence="1">
    <location>
        <begin position="66"/>
        <end position="144"/>
    </location>
</feature>
<dbReference type="Gene3D" id="3.40.50.150">
    <property type="entry name" value="Vaccinia Virus protein VP39"/>
    <property type="match status" value="1"/>
</dbReference>
<gene>
    <name evidence="2" type="ORF">JAO71_14295</name>
</gene>
<keyword evidence="2" id="KW-0489">Methyltransferase</keyword>
<dbReference type="InterPro" id="IPR029063">
    <property type="entry name" value="SAM-dependent_MTases_sf"/>
</dbReference>
<name>A0ABS1WPD4_9FLAO</name>